<feature type="region of interest" description="Disordered" evidence="1">
    <location>
        <begin position="61"/>
        <end position="84"/>
    </location>
</feature>
<feature type="compositionally biased region" description="Low complexity" evidence="1">
    <location>
        <begin position="160"/>
        <end position="189"/>
    </location>
</feature>
<dbReference type="Proteomes" id="UP000235672">
    <property type="component" value="Unassembled WGS sequence"/>
</dbReference>
<feature type="signal peptide" evidence="2">
    <location>
        <begin position="1"/>
        <end position="19"/>
    </location>
</feature>
<feature type="chain" id="PRO_5014324541" description="Lytic polysaccharide monooxygenase" evidence="2">
    <location>
        <begin position="20"/>
        <end position="189"/>
    </location>
</feature>
<sequence>MKYQTILSTMLMIPMLASAHIVPRASSSSSLFCFTETGTRGNGVVCGPFAYGVSTLFDGTGSSSTGNTAVATSTSSTTTVPSASGCTTVTMTVTVTQPHRAGNGTWPYLPTGSFSRHHGGTGGRHHLHGSASALTLTPDTTIASIPHISLTGNPSPPPSASSLSAQPSFLPPTLSAAGSPGGPSASSSI</sequence>
<evidence type="ECO:0000256" key="2">
    <source>
        <dbReference type="SAM" id="SignalP"/>
    </source>
</evidence>
<dbReference type="EMBL" id="KZ613472">
    <property type="protein sequence ID" value="PMD24571.1"/>
    <property type="molecule type" value="Genomic_DNA"/>
</dbReference>
<evidence type="ECO:0000313" key="4">
    <source>
        <dbReference type="Proteomes" id="UP000235672"/>
    </source>
</evidence>
<keyword evidence="2" id="KW-0732">Signal</keyword>
<accession>A0A2J6QE71</accession>
<keyword evidence="4" id="KW-1185">Reference proteome</keyword>
<evidence type="ECO:0000256" key="1">
    <source>
        <dbReference type="SAM" id="MobiDB-lite"/>
    </source>
</evidence>
<evidence type="ECO:0008006" key="5">
    <source>
        <dbReference type="Google" id="ProtNLM"/>
    </source>
</evidence>
<organism evidence="3 4">
    <name type="scientific">Hyaloscypha hepaticicola</name>
    <dbReference type="NCBI Taxonomy" id="2082293"/>
    <lineage>
        <taxon>Eukaryota</taxon>
        <taxon>Fungi</taxon>
        <taxon>Dikarya</taxon>
        <taxon>Ascomycota</taxon>
        <taxon>Pezizomycotina</taxon>
        <taxon>Leotiomycetes</taxon>
        <taxon>Helotiales</taxon>
        <taxon>Hyaloscyphaceae</taxon>
        <taxon>Hyaloscypha</taxon>
    </lineage>
</organism>
<proteinExistence type="predicted"/>
<name>A0A2J6QE71_9HELO</name>
<gene>
    <name evidence="3" type="ORF">NA56DRAFT_643117</name>
</gene>
<protein>
    <recommendedName>
        <fullName evidence="5">Lytic polysaccharide monooxygenase</fullName>
    </recommendedName>
</protein>
<evidence type="ECO:0000313" key="3">
    <source>
        <dbReference type="EMBL" id="PMD24571.1"/>
    </source>
</evidence>
<feature type="region of interest" description="Disordered" evidence="1">
    <location>
        <begin position="145"/>
        <end position="189"/>
    </location>
</feature>
<reference evidence="3 4" key="1">
    <citation type="submission" date="2016-05" db="EMBL/GenBank/DDBJ databases">
        <title>A degradative enzymes factory behind the ericoid mycorrhizal symbiosis.</title>
        <authorList>
            <consortium name="DOE Joint Genome Institute"/>
            <person name="Martino E."/>
            <person name="Morin E."/>
            <person name="Grelet G."/>
            <person name="Kuo A."/>
            <person name="Kohler A."/>
            <person name="Daghino S."/>
            <person name="Barry K."/>
            <person name="Choi C."/>
            <person name="Cichocki N."/>
            <person name="Clum A."/>
            <person name="Copeland A."/>
            <person name="Hainaut M."/>
            <person name="Haridas S."/>
            <person name="Labutti K."/>
            <person name="Lindquist E."/>
            <person name="Lipzen A."/>
            <person name="Khouja H.-R."/>
            <person name="Murat C."/>
            <person name="Ohm R."/>
            <person name="Olson A."/>
            <person name="Spatafora J."/>
            <person name="Veneault-Fourrey C."/>
            <person name="Henrissat B."/>
            <person name="Grigoriev I."/>
            <person name="Martin F."/>
            <person name="Perotto S."/>
        </authorList>
    </citation>
    <scope>NUCLEOTIDE SEQUENCE [LARGE SCALE GENOMIC DNA]</scope>
    <source>
        <strain evidence="3 4">UAMH 7357</strain>
    </source>
</reference>
<dbReference type="AlphaFoldDB" id="A0A2J6QE71"/>